<gene>
    <name evidence="3" type="primary">ORF82473</name>
    <name evidence="2" type="synonym">ORF82470</name>
</gene>
<organism evidence="3">
    <name type="scientific">Arion vulgaris</name>
    <dbReference type="NCBI Taxonomy" id="1028688"/>
    <lineage>
        <taxon>Eukaryota</taxon>
        <taxon>Metazoa</taxon>
        <taxon>Spiralia</taxon>
        <taxon>Lophotrochozoa</taxon>
        <taxon>Mollusca</taxon>
        <taxon>Gastropoda</taxon>
        <taxon>Heterobranchia</taxon>
        <taxon>Euthyneura</taxon>
        <taxon>Panpulmonata</taxon>
        <taxon>Eupulmonata</taxon>
        <taxon>Stylommatophora</taxon>
        <taxon>Helicina</taxon>
        <taxon>Arionoidea</taxon>
        <taxon>Arionidae</taxon>
        <taxon>Arion</taxon>
    </lineage>
</organism>
<name>A0A0B6ZV78_9EUPU</name>
<feature type="compositionally biased region" description="Polar residues" evidence="1">
    <location>
        <begin position="119"/>
        <end position="130"/>
    </location>
</feature>
<feature type="non-terminal residue" evidence="3">
    <location>
        <position position="130"/>
    </location>
</feature>
<sequence>MAYLDATNLHALPTQFATSPLEPASILFPKGPLWTRRYQRNPTSNHPNNQFVYTDQGPPMYRLLGAHNIMLKIPQKTDLHATAHSYHFELRQNRSPSYSNDTLTFPAGPPPPQIAVYNSKVTTPVSSDQQ</sequence>
<evidence type="ECO:0000313" key="2">
    <source>
        <dbReference type="EMBL" id="CEK72452.1"/>
    </source>
</evidence>
<dbReference type="EMBL" id="HACG01025587">
    <property type="protein sequence ID" value="CEK72452.1"/>
    <property type="molecule type" value="Transcribed_RNA"/>
</dbReference>
<feature type="region of interest" description="Disordered" evidence="1">
    <location>
        <begin position="97"/>
        <end position="130"/>
    </location>
</feature>
<protein>
    <submittedName>
        <fullName evidence="3">Uncharacterized protein</fullName>
    </submittedName>
</protein>
<reference evidence="3" key="1">
    <citation type="submission" date="2014-12" db="EMBL/GenBank/DDBJ databases">
        <title>Insight into the proteome of Arion vulgaris.</title>
        <authorList>
            <person name="Aradska J."/>
            <person name="Bulat T."/>
            <person name="Smidak R."/>
            <person name="Sarate P."/>
            <person name="Gangsoo J."/>
            <person name="Sialana F."/>
            <person name="Bilban M."/>
            <person name="Lubec G."/>
        </authorList>
    </citation>
    <scope>NUCLEOTIDE SEQUENCE</scope>
    <source>
        <tissue evidence="3">Skin</tissue>
    </source>
</reference>
<evidence type="ECO:0000313" key="3">
    <source>
        <dbReference type="EMBL" id="CEK72453.1"/>
    </source>
</evidence>
<dbReference type="EMBL" id="HACG01025588">
    <property type="protein sequence ID" value="CEK72453.1"/>
    <property type="molecule type" value="Transcribed_RNA"/>
</dbReference>
<proteinExistence type="predicted"/>
<dbReference type="AlphaFoldDB" id="A0A0B6ZV78"/>
<accession>A0A0B6ZV78</accession>
<evidence type="ECO:0000256" key="1">
    <source>
        <dbReference type="SAM" id="MobiDB-lite"/>
    </source>
</evidence>